<feature type="transmembrane region" description="Helical" evidence="1">
    <location>
        <begin position="170"/>
        <end position="195"/>
    </location>
</feature>
<reference evidence="3" key="1">
    <citation type="journal article" date="2019" name="Int. J. Syst. Evol. Microbiol.">
        <title>The Global Catalogue of Microorganisms (GCM) 10K type strain sequencing project: providing services to taxonomists for standard genome sequencing and annotation.</title>
        <authorList>
            <consortium name="The Broad Institute Genomics Platform"/>
            <consortium name="The Broad Institute Genome Sequencing Center for Infectious Disease"/>
            <person name="Wu L."/>
            <person name="Ma J."/>
        </authorList>
    </citation>
    <scope>NUCLEOTIDE SEQUENCE [LARGE SCALE GENOMIC DNA]</scope>
    <source>
        <strain evidence="3">JCM 1405</strain>
    </source>
</reference>
<feature type="transmembrane region" description="Helical" evidence="1">
    <location>
        <begin position="444"/>
        <end position="462"/>
    </location>
</feature>
<dbReference type="RefSeq" id="WP_343765944.1">
    <property type="nucleotide sequence ID" value="NZ_BAAACF010000001.1"/>
</dbReference>
<feature type="transmembrane region" description="Helical" evidence="1">
    <location>
        <begin position="302"/>
        <end position="320"/>
    </location>
</feature>
<dbReference type="Proteomes" id="UP001500339">
    <property type="component" value="Unassembled WGS sequence"/>
</dbReference>
<sequence length="507" mass="55039">MNTEKKIVNQKKAGGFLGWVERVGNKIPHPFILFLWLIVIVWIASFICAKMGVSVKNPVDGKVVAVKNLLSGEGIRYMLENMIKNFTGFAPLGLVLTMTLGIGMAEQVGFMTTFMKETILGASPKVLTFMIMLIGICGNIASDAAIVVIPAIAAVIFVSVGRHPLAGIAIGYASTTAGFSANLIVAGTDALLAGITTESLQIVNKGGSITPVSNWYFMAASTIILAVIGTLISERIIEPRLGVYKGKKQVTHEPVKAEEKKGLRKAGIAALIYVLGLIAILIPKTSFLRDPKTHTLVPSPFLNSIIPLLLFLFILVSYVYGKEVGKIKTMADVPKYMSIAIKDMASYIVLVFVIGQFIAYFNWSNLGYAIAVNGANGLKAANLTGIPLFILFILFVAFVNLFIGSGSAKWSLLAPIFVPMFYLLDYNPALTQMLYRIGDSTTNIISPLFPYFPIILGLFYEYDEESGVGTVLSLMIPYSIILLITWIIFAVIWYMIGLPLGPGAPIR</sequence>
<evidence type="ECO:0000256" key="1">
    <source>
        <dbReference type="SAM" id="Phobius"/>
    </source>
</evidence>
<proteinExistence type="predicted"/>
<feature type="transmembrane region" description="Helical" evidence="1">
    <location>
        <begin position="31"/>
        <end position="49"/>
    </location>
</feature>
<dbReference type="PANTHER" id="PTHR30282:SF0">
    <property type="entry name" value="P-AMINOBENZOYL-GLUTAMATE TRANSPORT PROTEIN"/>
    <property type="match status" value="1"/>
</dbReference>
<keyword evidence="3" id="KW-1185">Reference proteome</keyword>
<gene>
    <name evidence="2" type="primary">abgT</name>
    <name evidence="2" type="ORF">GCM10008905_03870</name>
</gene>
<dbReference type="EMBL" id="BAAACF010000001">
    <property type="protein sequence ID" value="GAA0717863.1"/>
    <property type="molecule type" value="Genomic_DNA"/>
</dbReference>
<feature type="transmembrane region" description="Helical" evidence="1">
    <location>
        <begin position="383"/>
        <end position="403"/>
    </location>
</feature>
<evidence type="ECO:0000313" key="2">
    <source>
        <dbReference type="EMBL" id="GAA0717863.1"/>
    </source>
</evidence>
<comment type="caution">
    <text evidence="2">The sequence shown here is derived from an EMBL/GenBank/DDBJ whole genome shotgun (WGS) entry which is preliminary data.</text>
</comment>
<protein>
    <submittedName>
        <fullName evidence="2">p-aminobenzoyl-glutamate transporter</fullName>
    </submittedName>
</protein>
<name>A0ABP3TXM9_9CLOT</name>
<feature type="transmembrane region" description="Helical" evidence="1">
    <location>
        <begin position="474"/>
        <end position="496"/>
    </location>
</feature>
<dbReference type="InterPro" id="IPR004697">
    <property type="entry name" value="AbgT"/>
</dbReference>
<feature type="transmembrane region" description="Helical" evidence="1">
    <location>
        <begin position="408"/>
        <end position="424"/>
    </location>
</feature>
<feature type="transmembrane region" description="Helical" evidence="1">
    <location>
        <begin position="215"/>
        <end position="237"/>
    </location>
</feature>
<feature type="transmembrane region" description="Helical" evidence="1">
    <location>
        <begin position="125"/>
        <end position="158"/>
    </location>
</feature>
<keyword evidence="1" id="KW-0472">Membrane</keyword>
<feature type="transmembrane region" description="Helical" evidence="1">
    <location>
        <begin position="344"/>
        <end position="363"/>
    </location>
</feature>
<dbReference type="Pfam" id="PF03806">
    <property type="entry name" value="ABG_transport"/>
    <property type="match status" value="1"/>
</dbReference>
<accession>A0ABP3TXM9</accession>
<keyword evidence="1" id="KW-0812">Transmembrane</keyword>
<organism evidence="2 3">
    <name type="scientific">Clostridium malenominatum</name>
    <dbReference type="NCBI Taxonomy" id="1539"/>
    <lineage>
        <taxon>Bacteria</taxon>
        <taxon>Bacillati</taxon>
        <taxon>Bacillota</taxon>
        <taxon>Clostridia</taxon>
        <taxon>Eubacteriales</taxon>
        <taxon>Clostridiaceae</taxon>
        <taxon>Clostridium</taxon>
    </lineage>
</organism>
<feature type="transmembrane region" description="Helical" evidence="1">
    <location>
        <begin position="86"/>
        <end position="105"/>
    </location>
</feature>
<feature type="transmembrane region" description="Helical" evidence="1">
    <location>
        <begin position="266"/>
        <end position="282"/>
    </location>
</feature>
<evidence type="ECO:0000313" key="3">
    <source>
        <dbReference type="Proteomes" id="UP001500339"/>
    </source>
</evidence>
<dbReference type="PANTHER" id="PTHR30282">
    <property type="entry name" value="P-AMINOBENZOYL GLUTAMATE TRANSPORTER"/>
    <property type="match status" value="1"/>
</dbReference>
<keyword evidence="1" id="KW-1133">Transmembrane helix</keyword>